<feature type="domain" description="Double-stranded DNA deaminase toxin A prePAAR motif" evidence="2">
    <location>
        <begin position="1"/>
        <end position="41"/>
    </location>
</feature>
<gene>
    <name evidence="3" type="ORF">NCTC9419_03181</name>
</gene>
<keyword evidence="1" id="KW-1133">Transmembrane helix</keyword>
<protein>
    <recommendedName>
        <fullName evidence="2">Double-stranded DNA deaminase toxin A prePAAR motif domain-containing protein</fullName>
    </recommendedName>
</protein>
<evidence type="ECO:0000313" key="4">
    <source>
        <dbReference type="Proteomes" id="UP000271603"/>
    </source>
</evidence>
<dbReference type="InterPro" id="IPR057925">
    <property type="entry name" value="prePAAR_DddA"/>
</dbReference>
<organism evidence="3 4">
    <name type="scientific">Serratia rubidaea</name>
    <name type="common">Serratia marinorubra</name>
    <dbReference type="NCBI Taxonomy" id="61652"/>
    <lineage>
        <taxon>Bacteria</taxon>
        <taxon>Pseudomonadati</taxon>
        <taxon>Pseudomonadota</taxon>
        <taxon>Gammaproteobacteria</taxon>
        <taxon>Enterobacterales</taxon>
        <taxon>Yersiniaceae</taxon>
        <taxon>Serratia</taxon>
    </lineage>
</organism>
<evidence type="ECO:0000256" key="1">
    <source>
        <dbReference type="SAM" id="Phobius"/>
    </source>
</evidence>
<keyword evidence="1" id="KW-0472">Membrane</keyword>
<evidence type="ECO:0000259" key="2">
    <source>
        <dbReference type="Pfam" id="PF25799"/>
    </source>
</evidence>
<dbReference type="Proteomes" id="UP000271603">
    <property type="component" value="Chromosome"/>
</dbReference>
<evidence type="ECO:0000313" key="3">
    <source>
        <dbReference type="EMBL" id="VEA71617.1"/>
    </source>
</evidence>
<dbReference type="AlphaFoldDB" id="A0A447QNQ2"/>
<dbReference type="Pfam" id="PF25799">
    <property type="entry name" value="prePAAR_I"/>
    <property type="match status" value="1"/>
</dbReference>
<feature type="transmembrane region" description="Helical" evidence="1">
    <location>
        <begin position="16"/>
        <end position="39"/>
    </location>
</feature>
<dbReference type="EMBL" id="LR134155">
    <property type="protein sequence ID" value="VEA71617.1"/>
    <property type="molecule type" value="Genomic_DNA"/>
</dbReference>
<keyword evidence="1" id="KW-0812">Transmembrane</keyword>
<proteinExistence type="predicted"/>
<name>A0A447QNQ2_SERRU</name>
<reference evidence="3 4" key="1">
    <citation type="submission" date="2018-12" db="EMBL/GenBank/DDBJ databases">
        <authorList>
            <consortium name="Pathogen Informatics"/>
        </authorList>
    </citation>
    <scope>NUCLEOTIDE SEQUENCE [LARGE SCALE GENOMIC DNA]</scope>
    <source>
        <strain evidence="3 4">NCTC9419</strain>
    </source>
</reference>
<sequence>MGEAARVGDSIGHSHALAGMIGGTLIGGLIAAAGAVAAAPCLSPGWRPPAWASACC</sequence>
<accession>A0A447QNQ2</accession>